<organism evidence="2 3">
    <name type="scientific">Legionella sainthelensi</name>
    <dbReference type="NCBI Taxonomy" id="28087"/>
    <lineage>
        <taxon>Bacteria</taxon>
        <taxon>Pseudomonadati</taxon>
        <taxon>Pseudomonadota</taxon>
        <taxon>Gammaproteobacteria</taxon>
        <taxon>Legionellales</taxon>
        <taxon>Legionellaceae</taxon>
        <taxon>Legionella</taxon>
    </lineage>
</organism>
<evidence type="ECO:0000313" key="3">
    <source>
        <dbReference type="Proteomes" id="UP000054621"/>
    </source>
</evidence>
<reference evidence="2 3" key="1">
    <citation type="submission" date="2015-11" db="EMBL/GenBank/DDBJ databases">
        <title>Genomic analysis of 38 Legionella species identifies large and diverse effector repertoires.</title>
        <authorList>
            <person name="Burstein D."/>
            <person name="Amaro F."/>
            <person name="Zusman T."/>
            <person name="Lifshitz Z."/>
            <person name="Cohen O."/>
            <person name="Gilbert J.A."/>
            <person name="Pupko T."/>
            <person name="Shuman H.A."/>
            <person name="Segal G."/>
        </authorList>
    </citation>
    <scope>NUCLEOTIDE SEQUENCE [LARGE SCALE GENOMIC DNA]</scope>
    <source>
        <strain evidence="2 3">Mt.St.Helens-4</strain>
    </source>
</reference>
<name>A0A0W0YMJ2_9GAMM</name>
<evidence type="ECO:0008006" key="4">
    <source>
        <dbReference type="Google" id="ProtNLM"/>
    </source>
</evidence>
<dbReference type="EMBL" id="LNYV01000017">
    <property type="protein sequence ID" value="KTD57838.1"/>
    <property type="molecule type" value="Genomic_DNA"/>
</dbReference>
<evidence type="ECO:0000313" key="2">
    <source>
        <dbReference type="EMBL" id="KTD57838.1"/>
    </source>
</evidence>
<dbReference type="AlphaFoldDB" id="A0A0W0YMJ2"/>
<protein>
    <recommendedName>
        <fullName evidence="4">Coiled coil protein</fullName>
    </recommendedName>
</protein>
<feature type="coiled-coil region" evidence="1">
    <location>
        <begin position="92"/>
        <end position="119"/>
    </location>
</feature>
<gene>
    <name evidence="2" type="ORF">Lsai_1652</name>
</gene>
<comment type="caution">
    <text evidence="2">The sequence shown here is derived from an EMBL/GenBank/DDBJ whole genome shotgun (WGS) entry which is preliminary data.</text>
</comment>
<sequence>KLSQDLSAIKPDPITNTDSIDEAVRLKNGLLEEIRTLEQKKGTIAPEYQEKFQLKIDEARNRISSALPENIEKLGQDLNSIKPEQIKQSKTLREANNHFETLTNKIQQLEEKKNTLPEKYQAKFQEKIDTLKQSVNANFDDKVKVREKVEQIRRAATDYLEWSNKNAKGFRFSFLSHGSYGREQAQKLLTMIQNQDTPMANILKVANETVKTSGTNKNSFSRYLYDELQGKKNLVGVDSLTQNFKDYKKQMSTILHKEIEKEETNTKGMQI</sequence>
<accession>A0A0W0YMJ2</accession>
<dbReference type="PATRIC" id="fig|28087.4.peg.1769"/>
<dbReference type="Proteomes" id="UP000054621">
    <property type="component" value="Unassembled WGS sequence"/>
</dbReference>
<keyword evidence="1" id="KW-0175">Coiled coil</keyword>
<evidence type="ECO:0000256" key="1">
    <source>
        <dbReference type="SAM" id="Coils"/>
    </source>
</evidence>
<proteinExistence type="predicted"/>
<feature type="non-terminal residue" evidence="2">
    <location>
        <position position="1"/>
    </location>
</feature>
<dbReference type="RefSeq" id="WP_162264970.1">
    <property type="nucleotide sequence ID" value="NZ_LNYV01000017.1"/>
</dbReference>